<feature type="non-terminal residue" evidence="1">
    <location>
        <position position="1"/>
    </location>
</feature>
<dbReference type="Proteomes" id="UP001150603">
    <property type="component" value="Unassembled WGS sequence"/>
</dbReference>
<protein>
    <submittedName>
        <fullName evidence="1">Uncharacterized protein</fullName>
    </submittedName>
</protein>
<dbReference type="EMBL" id="JANBPW010003896">
    <property type="protein sequence ID" value="KAJ1936398.1"/>
    <property type="molecule type" value="Genomic_DNA"/>
</dbReference>
<proteinExistence type="predicted"/>
<evidence type="ECO:0000313" key="1">
    <source>
        <dbReference type="EMBL" id="KAJ1936398.1"/>
    </source>
</evidence>
<evidence type="ECO:0000313" key="2">
    <source>
        <dbReference type="Proteomes" id="UP001150603"/>
    </source>
</evidence>
<keyword evidence="2" id="KW-1185">Reference proteome</keyword>
<name>A0ACC1J406_9FUNG</name>
<comment type="caution">
    <text evidence="1">The sequence shown here is derived from an EMBL/GenBank/DDBJ whole genome shotgun (WGS) entry which is preliminary data.</text>
</comment>
<reference evidence="1" key="1">
    <citation type="submission" date="2022-07" db="EMBL/GenBank/DDBJ databases">
        <title>Phylogenomic reconstructions and comparative analyses of Kickxellomycotina fungi.</title>
        <authorList>
            <person name="Reynolds N.K."/>
            <person name="Stajich J.E."/>
            <person name="Barry K."/>
            <person name="Grigoriev I.V."/>
            <person name="Crous P."/>
            <person name="Smith M.E."/>
        </authorList>
    </citation>
    <scope>NUCLEOTIDE SEQUENCE</scope>
    <source>
        <strain evidence="1">NRRL 5244</strain>
    </source>
</reference>
<organism evidence="1 2">
    <name type="scientific">Linderina macrospora</name>
    <dbReference type="NCBI Taxonomy" id="4868"/>
    <lineage>
        <taxon>Eukaryota</taxon>
        <taxon>Fungi</taxon>
        <taxon>Fungi incertae sedis</taxon>
        <taxon>Zoopagomycota</taxon>
        <taxon>Kickxellomycotina</taxon>
        <taxon>Kickxellomycetes</taxon>
        <taxon>Kickxellales</taxon>
        <taxon>Kickxellaceae</taxon>
        <taxon>Linderina</taxon>
    </lineage>
</organism>
<sequence>AQMPPILDMFKARFIEVIDSIQVFYETFATEGIISALRTQRHGAFGILMLTTGLGWMLWNVVLVFGFARRIWSETTPTAPGAAPAAASDAAAAEGSSTGRAPAASTATKRSAKKSD</sequence>
<gene>
    <name evidence="1" type="ORF">FBU59_005064</name>
</gene>
<accession>A0ACC1J406</accession>